<dbReference type="PANTHER" id="PTHR43163:SF6">
    <property type="entry name" value="DIPEPTIDE TRANSPORT SYSTEM PERMEASE PROTEIN DPPB-RELATED"/>
    <property type="match status" value="1"/>
</dbReference>
<gene>
    <name evidence="9" type="primary">dppB_11</name>
    <name evidence="9" type="ORF">GALL_431250</name>
</gene>
<dbReference type="PANTHER" id="PTHR43163">
    <property type="entry name" value="DIPEPTIDE TRANSPORT SYSTEM PERMEASE PROTEIN DPPB-RELATED"/>
    <property type="match status" value="1"/>
</dbReference>
<evidence type="ECO:0000256" key="7">
    <source>
        <dbReference type="SAM" id="Phobius"/>
    </source>
</evidence>
<keyword evidence="6 7" id="KW-0472">Membrane</keyword>
<dbReference type="InterPro" id="IPR045621">
    <property type="entry name" value="BPD_transp_1_N"/>
</dbReference>
<evidence type="ECO:0000256" key="2">
    <source>
        <dbReference type="ARBA" id="ARBA00022448"/>
    </source>
</evidence>
<dbReference type="GO" id="GO:0071916">
    <property type="term" value="F:dipeptide transmembrane transporter activity"/>
    <property type="evidence" value="ECO:0007669"/>
    <property type="project" value="TreeGrafter"/>
</dbReference>
<evidence type="ECO:0000313" key="9">
    <source>
        <dbReference type="EMBL" id="OIQ75210.1"/>
    </source>
</evidence>
<keyword evidence="5 7" id="KW-1133">Transmembrane helix</keyword>
<keyword evidence="4 7" id="KW-0812">Transmembrane</keyword>
<evidence type="ECO:0000256" key="6">
    <source>
        <dbReference type="ARBA" id="ARBA00023136"/>
    </source>
</evidence>
<protein>
    <submittedName>
        <fullName evidence="9">Dipeptide transport system permease protein DppB</fullName>
    </submittedName>
</protein>
<feature type="transmembrane region" description="Helical" evidence="7">
    <location>
        <begin position="309"/>
        <end position="331"/>
    </location>
</feature>
<comment type="subcellular location">
    <subcellularLocation>
        <location evidence="1">Cell membrane</location>
        <topology evidence="1">Multi-pass membrane protein</topology>
    </subcellularLocation>
</comment>
<dbReference type="AlphaFoldDB" id="A0A1J5PVS4"/>
<dbReference type="Pfam" id="PF19300">
    <property type="entry name" value="BPD_transp_1_N"/>
    <property type="match status" value="1"/>
</dbReference>
<feature type="transmembrane region" description="Helical" evidence="7">
    <location>
        <begin position="259"/>
        <end position="280"/>
    </location>
</feature>
<sequence length="339" mass="36778">MAHYLAFVLRRIALLLPALLGVAALSFALIHLIPGDPVLVMAGQRALGPQQHAAMMHALGLDGPLWLQFLRYLGRALHGDLGRSLFTHEPVLAEFAQRFPATLELGASALLLAIVVGIPAGVLAALHRGRWSDHLLMGASLTGYSLPVFWWGLLLILLFSVQLGWTPVSGRLSPEYWVEPRTGLMLLDALLAGDRAMLRDALRHLLLPAVVLSTIPLAVIARMTRSAMLEVLGADYVRAARARGVAPWRVVMVHALRNALIPVLTVAGLQAGTLLAGAILTETTFSWPGIAQWLVQAIYQRDYPVVQGGILLVACLIIAVNLVVDLCYGLADPRIRHRH</sequence>
<dbReference type="Gene3D" id="1.10.3720.10">
    <property type="entry name" value="MetI-like"/>
    <property type="match status" value="1"/>
</dbReference>
<feature type="transmembrane region" description="Helical" evidence="7">
    <location>
        <begin position="201"/>
        <end position="221"/>
    </location>
</feature>
<feature type="transmembrane region" description="Helical" evidence="7">
    <location>
        <begin position="148"/>
        <end position="165"/>
    </location>
</feature>
<proteinExistence type="predicted"/>
<dbReference type="PROSITE" id="PS50928">
    <property type="entry name" value="ABC_TM1"/>
    <property type="match status" value="1"/>
</dbReference>
<keyword evidence="2" id="KW-0813">Transport</keyword>
<dbReference type="SUPFAM" id="SSF161098">
    <property type="entry name" value="MetI-like"/>
    <property type="match status" value="1"/>
</dbReference>
<feature type="domain" description="ABC transmembrane type-1" evidence="8">
    <location>
        <begin position="99"/>
        <end position="324"/>
    </location>
</feature>
<dbReference type="Pfam" id="PF00528">
    <property type="entry name" value="BPD_transp_1"/>
    <property type="match status" value="1"/>
</dbReference>
<accession>A0A1J5PVS4</accession>
<dbReference type="InterPro" id="IPR000515">
    <property type="entry name" value="MetI-like"/>
</dbReference>
<evidence type="ECO:0000256" key="1">
    <source>
        <dbReference type="ARBA" id="ARBA00004651"/>
    </source>
</evidence>
<dbReference type="EMBL" id="MLJW01002239">
    <property type="protein sequence ID" value="OIQ75210.1"/>
    <property type="molecule type" value="Genomic_DNA"/>
</dbReference>
<name>A0A1J5PVS4_9ZZZZ</name>
<comment type="caution">
    <text evidence="9">The sequence shown here is derived from an EMBL/GenBank/DDBJ whole genome shotgun (WGS) entry which is preliminary data.</text>
</comment>
<evidence type="ECO:0000256" key="4">
    <source>
        <dbReference type="ARBA" id="ARBA00022692"/>
    </source>
</evidence>
<evidence type="ECO:0000256" key="3">
    <source>
        <dbReference type="ARBA" id="ARBA00022475"/>
    </source>
</evidence>
<dbReference type="InterPro" id="IPR035906">
    <property type="entry name" value="MetI-like_sf"/>
</dbReference>
<feature type="transmembrane region" description="Helical" evidence="7">
    <location>
        <begin position="105"/>
        <end position="127"/>
    </location>
</feature>
<dbReference type="GO" id="GO:0005886">
    <property type="term" value="C:plasma membrane"/>
    <property type="evidence" value="ECO:0007669"/>
    <property type="project" value="UniProtKB-SubCell"/>
</dbReference>
<organism evidence="9">
    <name type="scientific">mine drainage metagenome</name>
    <dbReference type="NCBI Taxonomy" id="410659"/>
    <lineage>
        <taxon>unclassified sequences</taxon>
        <taxon>metagenomes</taxon>
        <taxon>ecological metagenomes</taxon>
    </lineage>
</organism>
<evidence type="ECO:0000259" key="8">
    <source>
        <dbReference type="PROSITE" id="PS50928"/>
    </source>
</evidence>
<feature type="transmembrane region" description="Helical" evidence="7">
    <location>
        <begin position="12"/>
        <end position="33"/>
    </location>
</feature>
<dbReference type="CDD" id="cd06261">
    <property type="entry name" value="TM_PBP2"/>
    <property type="match status" value="1"/>
</dbReference>
<evidence type="ECO:0000256" key="5">
    <source>
        <dbReference type="ARBA" id="ARBA00022989"/>
    </source>
</evidence>
<reference evidence="9" key="1">
    <citation type="submission" date="2016-10" db="EMBL/GenBank/DDBJ databases">
        <title>Sequence of Gallionella enrichment culture.</title>
        <authorList>
            <person name="Poehlein A."/>
            <person name="Muehling M."/>
            <person name="Daniel R."/>
        </authorList>
    </citation>
    <scope>NUCLEOTIDE SEQUENCE</scope>
</reference>
<keyword evidence="3" id="KW-1003">Cell membrane</keyword>